<dbReference type="EMBL" id="JAVXZY010000001">
    <property type="protein sequence ID" value="MDT8997926.1"/>
    <property type="molecule type" value="Genomic_DNA"/>
</dbReference>
<dbReference type="InterPro" id="IPR022742">
    <property type="entry name" value="Hydrolase_4"/>
</dbReference>
<dbReference type="RefSeq" id="WP_315648183.1">
    <property type="nucleotide sequence ID" value="NZ_JAVXZY010000001.1"/>
</dbReference>
<reference evidence="2" key="1">
    <citation type="submission" date="2023-09" db="EMBL/GenBank/DDBJ databases">
        <title>Paucibacter sp. APW11 Genome sequencing and assembly.</title>
        <authorList>
            <person name="Kim I."/>
        </authorList>
    </citation>
    <scope>NUCLEOTIDE SEQUENCE</scope>
    <source>
        <strain evidence="2">APW11</strain>
    </source>
</reference>
<dbReference type="SUPFAM" id="SSF53474">
    <property type="entry name" value="alpha/beta-Hydrolases"/>
    <property type="match status" value="1"/>
</dbReference>
<feature type="domain" description="Serine aminopeptidase S33" evidence="1">
    <location>
        <begin position="59"/>
        <end position="157"/>
    </location>
</feature>
<proteinExistence type="predicted"/>
<dbReference type="InterPro" id="IPR017531">
    <property type="entry name" value="Hydrolase-1_PEP"/>
</dbReference>
<keyword evidence="3" id="KW-1185">Reference proteome</keyword>
<organism evidence="2 3">
    <name type="scientific">Roseateles aquae</name>
    <dbReference type="NCBI Taxonomy" id="3077235"/>
    <lineage>
        <taxon>Bacteria</taxon>
        <taxon>Pseudomonadati</taxon>
        <taxon>Pseudomonadota</taxon>
        <taxon>Betaproteobacteria</taxon>
        <taxon>Burkholderiales</taxon>
        <taxon>Sphaerotilaceae</taxon>
        <taxon>Roseateles</taxon>
    </lineage>
</organism>
<dbReference type="NCBIfam" id="TIGR03100">
    <property type="entry name" value="hydr1_PEP"/>
    <property type="match status" value="1"/>
</dbReference>
<dbReference type="Pfam" id="PF12146">
    <property type="entry name" value="Hydrolase_4"/>
    <property type="match status" value="1"/>
</dbReference>
<dbReference type="InterPro" id="IPR029058">
    <property type="entry name" value="AB_hydrolase_fold"/>
</dbReference>
<evidence type="ECO:0000259" key="1">
    <source>
        <dbReference type="Pfam" id="PF12146"/>
    </source>
</evidence>
<keyword evidence="2" id="KW-0378">Hydrolase</keyword>
<dbReference type="Proteomes" id="UP001246372">
    <property type="component" value="Unassembled WGS sequence"/>
</dbReference>
<evidence type="ECO:0000313" key="3">
    <source>
        <dbReference type="Proteomes" id="UP001246372"/>
    </source>
</evidence>
<dbReference type="GO" id="GO:0016787">
    <property type="term" value="F:hydrolase activity"/>
    <property type="evidence" value="ECO:0007669"/>
    <property type="project" value="UniProtKB-KW"/>
</dbReference>
<protein>
    <submittedName>
        <fullName evidence="2">Hydrolase 1, exosortase A system-associated</fullName>
    </submittedName>
</protein>
<name>A0ABU3P5S4_9BURK</name>
<evidence type="ECO:0000313" key="2">
    <source>
        <dbReference type="EMBL" id="MDT8997926.1"/>
    </source>
</evidence>
<gene>
    <name evidence="2" type="ORF">RQP53_01410</name>
</gene>
<accession>A0ABU3P5S4</accession>
<sequence length="315" mass="33693">MNSSPLAYQERALAFDCEGQALLGIVSEPKAGSARATLGVLIIVGGPQYRAGSHRQFVLQARHWASAGYPVLRFDYRGMGDSAGMQRDFERVSSDIGAAISAFMSACPDLEGVVLWGLCDAASAALLYVHEHREDRRVKALALANPWVRTAQGLARAQAKHYYLQRLKQPEFWLKLIKGGVGLQALRSLGSNLAALLGRPAAAADAGAPASERALGFQDRMALGLRHFKGRSLLLLSGEDLTAQEFLDHSAGSPAWNGLLTASTLKRVDFKDADHTFSGPGSLQAMNSVCLDWLLSLGRPGAAVSDPPSLAKATR</sequence>
<dbReference type="Gene3D" id="3.40.50.1820">
    <property type="entry name" value="alpha/beta hydrolase"/>
    <property type="match status" value="1"/>
</dbReference>
<comment type="caution">
    <text evidence="2">The sequence shown here is derived from an EMBL/GenBank/DDBJ whole genome shotgun (WGS) entry which is preliminary data.</text>
</comment>